<dbReference type="AlphaFoldDB" id="A0A2A6BH78"/>
<keyword evidence="2" id="KW-1185">Reference proteome</keyword>
<evidence type="ECO:0000313" key="1">
    <source>
        <dbReference type="EnsemblMetazoa" id="PPA46180.1"/>
    </source>
</evidence>
<name>A0A2A6BH78_PRIPA</name>
<reference evidence="2" key="1">
    <citation type="journal article" date="2008" name="Nat. Genet.">
        <title>The Pristionchus pacificus genome provides a unique perspective on nematode lifestyle and parasitism.</title>
        <authorList>
            <person name="Dieterich C."/>
            <person name="Clifton S.W."/>
            <person name="Schuster L.N."/>
            <person name="Chinwalla A."/>
            <person name="Delehaunty K."/>
            <person name="Dinkelacker I."/>
            <person name="Fulton L."/>
            <person name="Fulton R."/>
            <person name="Godfrey J."/>
            <person name="Minx P."/>
            <person name="Mitreva M."/>
            <person name="Roeseler W."/>
            <person name="Tian H."/>
            <person name="Witte H."/>
            <person name="Yang S.P."/>
            <person name="Wilson R.K."/>
            <person name="Sommer R.J."/>
        </authorList>
    </citation>
    <scope>NUCLEOTIDE SEQUENCE [LARGE SCALE GENOMIC DNA]</scope>
    <source>
        <strain evidence="2">PS312</strain>
    </source>
</reference>
<sequence length="110" mass="12403">MPYVELVYIGRMLMDIISPSRMKRFKRNAYEMGVKINDVHAMDKLSKCLGVARIGHAVLNDFNNMKKVPTNSALLREKSIDKLTVRISCLTDDVAERPSRAVLAPCITAH</sequence>
<accession>A0A2A6BH78</accession>
<dbReference type="Proteomes" id="UP000005239">
    <property type="component" value="Unassembled WGS sequence"/>
</dbReference>
<dbReference type="EnsemblMetazoa" id="PPA46180.1">
    <property type="protein sequence ID" value="PPA46180.1"/>
    <property type="gene ID" value="WBGene00284549"/>
</dbReference>
<protein>
    <submittedName>
        <fullName evidence="1">Uncharacterized protein</fullName>
    </submittedName>
</protein>
<proteinExistence type="predicted"/>
<reference evidence="1" key="2">
    <citation type="submission" date="2022-06" db="UniProtKB">
        <authorList>
            <consortium name="EnsemblMetazoa"/>
        </authorList>
    </citation>
    <scope>IDENTIFICATION</scope>
    <source>
        <strain evidence="1">PS312</strain>
    </source>
</reference>
<gene>
    <name evidence="1" type="primary">WBGene00284549</name>
</gene>
<organism evidence="1 2">
    <name type="scientific">Pristionchus pacificus</name>
    <name type="common">Parasitic nematode worm</name>
    <dbReference type="NCBI Taxonomy" id="54126"/>
    <lineage>
        <taxon>Eukaryota</taxon>
        <taxon>Metazoa</taxon>
        <taxon>Ecdysozoa</taxon>
        <taxon>Nematoda</taxon>
        <taxon>Chromadorea</taxon>
        <taxon>Rhabditida</taxon>
        <taxon>Rhabditina</taxon>
        <taxon>Diplogasteromorpha</taxon>
        <taxon>Diplogasteroidea</taxon>
        <taxon>Neodiplogasteridae</taxon>
        <taxon>Pristionchus</taxon>
    </lineage>
</organism>
<evidence type="ECO:0000313" key="2">
    <source>
        <dbReference type="Proteomes" id="UP000005239"/>
    </source>
</evidence>
<accession>A0A8R1V4X4</accession>